<protein>
    <submittedName>
        <fullName evidence="1">Uncharacterized protein</fullName>
    </submittedName>
</protein>
<feature type="non-terminal residue" evidence="1">
    <location>
        <position position="1"/>
    </location>
</feature>
<sequence length="72" mass="8401">QLSYIANRASSESLPRHCAAGIMRIWLWGVNPFFARKTEFGCVWRVIGRCRAKAQQSGFFCDIWQQIRNLRP</sequence>
<accession>A0AAP6G9F7</accession>
<organism evidence="1 2">
    <name type="scientific">Aeromonas media</name>
    <dbReference type="NCBI Taxonomy" id="651"/>
    <lineage>
        <taxon>Bacteria</taxon>
        <taxon>Pseudomonadati</taxon>
        <taxon>Pseudomonadota</taxon>
        <taxon>Gammaproteobacteria</taxon>
        <taxon>Aeromonadales</taxon>
        <taxon>Aeromonadaceae</taxon>
        <taxon>Aeromonas</taxon>
    </lineage>
</organism>
<evidence type="ECO:0000313" key="2">
    <source>
        <dbReference type="Proteomes" id="UP001285835"/>
    </source>
</evidence>
<evidence type="ECO:0000313" key="1">
    <source>
        <dbReference type="EMBL" id="MDX7921215.1"/>
    </source>
</evidence>
<dbReference type="Proteomes" id="UP001285835">
    <property type="component" value="Unassembled WGS sequence"/>
</dbReference>
<reference evidence="1" key="1">
    <citation type="submission" date="2023-11" db="EMBL/GenBank/DDBJ databases">
        <title>WGS of Aeromonas in Northern Israel.</title>
        <authorList>
            <person name="Hershko Y."/>
        </authorList>
    </citation>
    <scope>NUCLEOTIDE SEQUENCE</scope>
    <source>
        <strain evidence="1">02297</strain>
    </source>
</reference>
<dbReference type="EMBL" id="JAWZXF010000006">
    <property type="protein sequence ID" value="MDX7921215.1"/>
    <property type="molecule type" value="Genomic_DNA"/>
</dbReference>
<proteinExistence type="predicted"/>
<name>A0AAP6G9F7_AERME</name>
<dbReference type="RefSeq" id="WP_319916456.1">
    <property type="nucleotide sequence ID" value="NZ_JAWZXF010000006.1"/>
</dbReference>
<gene>
    <name evidence="1" type="ORF">SJS82_04630</name>
</gene>
<comment type="caution">
    <text evidence="1">The sequence shown here is derived from an EMBL/GenBank/DDBJ whole genome shotgun (WGS) entry which is preliminary data.</text>
</comment>
<dbReference type="AlphaFoldDB" id="A0AAP6G9F7"/>